<dbReference type="InterPro" id="IPR015943">
    <property type="entry name" value="WD40/YVTN_repeat-like_dom_sf"/>
</dbReference>
<feature type="domain" description="Pyrrolo-quinoline quinone repeat" evidence="2">
    <location>
        <begin position="376"/>
        <end position="558"/>
    </location>
</feature>
<evidence type="ECO:0000313" key="3">
    <source>
        <dbReference type="EMBL" id="OGG49433.1"/>
    </source>
</evidence>
<name>A0A1F6CJK5_9BACT</name>
<dbReference type="SMART" id="SM00564">
    <property type="entry name" value="PQQ"/>
    <property type="match status" value="7"/>
</dbReference>
<gene>
    <name evidence="3" type="ORF">A2763_03860</name>
</gene>
<dbReference type="SUPFAM" id="SSF50998">
    <property type="entry name" value="Quinoprotein alcohol dehydrogenase-like"/>
    <property type="match status" value="1"/>
</dbReference>
<feature type="domain" description="Pyrrolo-quinoline quinone repeat" evidence="2">
    <location>
        <begin position="209"/>
        <end position="353"/>
    </location>
</feature>
<dbReference type="STRING" id="1798482.A2763_03860"/>
<feature type="domain" description="Phosphoribosyltransferase" evidence="1">
    <location>
        <begin position="53"/>
        <end position="157"/>
    </location>
</feature>
<evidence type="ECO:0000259" key="1">
    <source>
        <dbReference type="Pfam" id="PF00156"/>
    </source>
</evidence>
<protein>
    <submittedName>
        <fullName evidence="3">Uncharacterized protein</fullName>
    </submittedName>
</protein>
<dbReference type="Proteomes" id="UP000178370">
    <property type="component" value="Unassembled WGS sequence"/>
</dbReference>
<evidence type="ECO:0000259" key="2">
    <source>
        <dbReference type="Pfam" id="PF13360"/>
    </source>
</evidence>
<dbReference type="Gene3D" id="2.40.128.630">
    <property type="match status" value="1"/>
</dbReference>
<dbReference type="SUPFAM" id="SSF53271">
    <property type="entry name" value="PRTase-like"/>
    <property type="match status" value="1"/>
</dbReference>
<dbReference type="InterPro" id="IPR018391">
    <property type="entry name" value="PQQ_b-propeller_rpt"/>
</dbReference>
<dbReference type="InterPro" id="IPR002372">
    <property type="entry name" value="PQQ_rpt_dom"/>
</dbReference>
<dbReference type="InterPro" id="IPR011047">
    <property type="entry name" value="Quinoprotein_ADH-like_sf"/>
</dbReference>
<dbReference type="PANTHER" id="PTHR34512">
    <property type="entry name" value="CELL SURFACE PROTEIN"/>
    <property type="match status" value="1"/>
</dbReference>
<dbReference type="AlphaFoldDB" id="A0A1F6CJK5"/>
<dbReference type="Pfam" id="PF00156">
    <property type="entry name" value="Pribosyltran"/>
    <property type="match status" value="1"/>
</dbReference>
<dbReference type="InterPro" id="IPR000836">
    <property type="entry name" value="PRTase_dom"/>
</dbReference>
<sequence length="561" mass="62793">MRATDLKKSRERLKKKIEAEAFVRASDAHIVSPKGELRESGWLFDLRNILLRHDVMQDVAALFWQTLRERGRIQIGCIETAGALLAAALIAAGPKGTTGFFIRKGRKKDGLMKTIEGTLSTEKIVLVDDLMNSGKSLVRQVEVLEAQGHRVDAIWILVRFRDEEYYAYFKDKNIPIISLFTLDDFTATLGTKNLVVGEKKMPTRSFTMLWKFESGKPAFFHVVPKSDPAIDEENVYMGSDDGVMWGLRQEDGSVAWSYRVGFHPEGKGIFSSPAVHDGVVYFGAYDGNVYALDAKTGNRKWISYEADWVGSSPAIAEDLGLLFVGLEFGLWRKRGGIVALDLKTGKKKWGYSMPLYTHSSPLYIPMHRQVVIGSNDGSAYLFDAQSGTLVWKFDTMVPGEKSDAGFGKNDIKESFAYSEQHDVLVFGTIAGRVYFIDRTRGTERAVFSAGAGFYSTPLIVGDTAYIGSLDKYVYALDIKSGKEKWRWYGGARIFASPALIEGSIFIGANTGRCTELDPRTGEERSYLAMSERITNRVVYNPRTKRFFIPTHANEIYCVERA</sequence>
<reference evidence="3 4" key="1">
    <citation type="journal article" date="2016" name="Nat. Commun.">
        <title>Thousands of microbial genomes shed light on interconnected biogeochemical processes in an aquifer system.</title>
        <authorList>
            <person name="Anantharaman K."/>
            <person name="Brown C.T."/>
            <person name="Hug L.A."/>
            <person name="Sharon I."/>
            <person name="Castelle C.J."/>
            <person name="Probst A.J."/>
            <person name="Thomas B.C."/>
            <person name="Singh A."/>
            <person name="Wilkins M.J."/>
            <person name="Karaoz U."/>
            <person name="Brodie E.L."/>
            <person name="Williams K.H."/>
            <person name="Hubbard S.S."/>
            <person name="Banfield J.F."/>
        </authorList>
    </citation>
    <scope>NUCLEOTIDE SEQUENCE [LARGE SCALE GENOMIC DNA]</scope>
</reference>
<organism evidence="3 4">
    <name type="scientific">Candidatus Kaiserbacteria bacterium RIFCSPHIGHO2_01_FULL_54_36</name>
    <dbReference type="NCBI Taxonomy" id="1798482"/>
    <lineage>
        <taxon>Bacteria</taxon>
        <taxon>Candidatus Kaiseribacteriota</taxon>
    </lineage>
</organism>
<comment type="caution">
    <text evidence="3">The sequence shown here is derived from an EMBL/GenBank/DDBJ whole genome shotgun (WGS) entry which is preliminary data.</text>
</comment>
<dbReference type="InterPro" id="IPR029057">
    <property type="entry name" value="PRTase-like"/>
</dbReference>
<evidence type="ECO:0000313" key="4">
    <source>
        <dbReference type="Proteomes" id="UP000178370"/>
    </source>
</evidence>
<accession>A0A1F6CJK5</accession>
<proteinExistence type="predicted"/>
<dbReference type="EMBL" id="MFKV01000031">
    <property type="protein sequence ID" value="OGG49433.1"/>
    <property type="molecule type" value="Genomic_DNA"/>
</dbReference>
<dbReference type="PANTHER" id="PTHR34512:SF30">
    <property type="entry name" value="OUTER MEMBRANE PROTEIN ASSEMBLY FACTOR BAMB"/>
    <property type="match status" value="1"/>
</dbReference>
<dbReference type="Pfam" id="PF13360">
    <property type="entry name" value="PQQ_2"/>
    <property type="match status" value="2"/>
</dbReference>
<dbReference type="CDD" id="cd06223">
    <property type="entry name" value="PRTases_typeI"/>
    <property type="match status" value="1"/>
</dbReference>
<dbReference type="Gene3D" id="2.130.10.10">
    <property type="entry name" value="YVTN repeat-like/Quinoprotein amine dehydrogenase"/>
    <property type="match status" value="2"/>
</dbReference>
<dbReference type="Gene3D" id="3.40.50.2020">
    <property type="match status" value="1"/>
</dbReference>